<comment type="caution">
    <text evidence="2">The sequence shown here is derived from an EMBL/GenBank/DDBJ whole genome shotgun (WGS) entry which is preliminary data.</text>
</comment>
<reference evidence="3" key="1">
    <citation type="submission" date="2017-09" db="EMBL/GenBank/DDBJ databases">
        <title>Depth-based differentiation of microbial function through sediment-hosted aquifers and enrichment of novel symbionts in the deep terrestrial subsurface.</title>
        <authorList>
            <person name="Probst A.J."/>
            <person name="Ladd B."/>
            <person name="Jarett J.K."/>
            <person name="Geller-Mcgrath D.E."/>
            <person name="Sieber C.M.K."/>
            <person name="Emerson J.B."/>
            <person name="Anantharaman K."/>
            <person name="Thomas B.C."/>
            <person name="Malmstrom R."/>
            <person name="Stieglmeier M."/>
            <person name="Klingl A."/>
            <person name="Woyke T."/>
            <person name="Ryan C.M."/>
            <person name="Banfield J.F."/>
        </authorList>
    </citation>
    <scope>NUCLEOTIDE SEQUENCE [LARGE SCALE GENOMIC DNA]</scope>
</reference>
<sequence length="145" mass="16134">MNDDLGRKYTKWGCFLYLWLPLLLAIVGLGIYVFAASQQGGIGDIVQYLFSGNPKYLATLDVLKMGFSDPSLIAKIPAARKALDTAAEYGPWVTLGMSTIGACLLVYGYYLRRKVFMTIISMLLLFGSVFQVFRNLDALRSMLNL</sequence>
<accession>A0A2M7TI69</accession>
<keyword evidence="1" id="KW-0812">Transmembrane</keyword>
<protein>
    <submittedName>
        <fullName evidence="2">Uncharacterized protein</fullName>
    </submittedName>
</protein>
<name>A0A2M7TI69_UNCKA</name>
<evidence type="ECO:0000256" key="1">
    <source>
        <dbReference type="SAM" id="Phobius"/>
    </source>
</evidence>
<keyword evidence="1" id="KW-1133">Transmembrane helix</keyword>
<dbReference type="EMBL" id="PFNL01000115">
    <property type="protein sequence ID" value="PIZ46031.1"/>
    <property type="molecule type" value="Genomic_DNA"/>
</dbReference>
<proteinExistence type="predicted"/>
<feature type="transmembrane region" description="Helical" evidence="1">
    <location>
        <begin position="12"/>
        <end position="35"/>
    </location>
</feature>
<gene>
    <name evidence="2" type="ORF">COY32_04225</name>
</gene>
<organism evidence="2 3">
    <name type="scientific">candidate division WWE3 bacterium CG_4_10_14_0_2_um_filter_41_14</name>
    <dbReference type="NCBI Taxonomy" id="1975072"/>
    <lineage>
        <taxon>Bacteria</taxon>
        <taxon>Katanobacteria</taxon>
    </lineage>
</organism>
<feature type="transmembrane region" description="Helical" evidence="1">
    <location>
        <begin position="89"/>
        <end position="110"/>
    </location>
</feature>
<evidence type="ECO:0000313" key="3">
    <source>
        <dbReference type="Proteomes" id="UP000228920"/>
    </source>
</evidence>
<evidence type="ECO:0000313" key="2">
    <source>
        <dbReference type="EMBL" id="PIZ46031.1"/>
    </source>
</evidence>
<keyword evidence="1" id="KW-0472">Membrane</keyword>
<dbReference type="AlphaFoldDB" id="A0A2M7TI69"/>
<feature type="transmembrane region" description="Helical" evidence="1">
    <location>
        <begin position="115"/>
        <end position="133"/>
    </location>
</feature>
<dbReference type="Proteomes" id="UP000228920">
    <property type="component" value="Unassembled WGS sequence"/>
</dbReference>